<dbReference type="AlphaFoldDB" id="U1R702"/>
<gene>
    <name evidence="2" type="ORF">HMPREF9244_01585</name>
</gene>
<dbReference type="Proteomes" id="UP000016519">
    <property type="component" value="Unassembled WGS sequence"/>
</dbReference>
<dbReference type="HOGENOM" id="CLU_3113839_0_0_11"/>
<evidence type="ECO:0000256" key="1">
    <source>
        <dbReference type="SAM" id="MobiDB-lite"/>
    </source>
</evidence>
<keyword evidence="3" id="KW-1185">Reference proteome</keyword>
<reference evidence="2 3" key="1">
    <citation type="submission" date="2013-08" db="EMBL/GenBank/DDBJ databases">
        <authorList>
            <person name="Weinstock G."/>
            <person name="Sodergren E."/>
            <person name="Wylie T."/>
            <person name="Fulton L."/>
            <person name="Fulton R."/>
            <person name="Fronick C."/>
            <person name="O'Laughlin M."/>
            <person name="Godfrey J."/>
            <person name="Miner T."/>
            <person name="Herter B."/>
            <person name="Appelbaum E."/>
            <person name="Cordes M."/>
            <person name="Lek S."/>
            <person name="Wollam A."/>
            <person name="Pepin K.H."/>
            <person name="Palsikar V.B."/>
            <person name="Mitreva M."/>
            <person name="Wilson R.K."/>
        </authorList>
    </citation>
    <scope>NUCLEOTIDE SEQUENCE [LARGE SCALE GENOMIC DNA]</scope>
    <source>
        <strain evidence="2 3">F0580</strain>
    </source>
</reference>
<feature type="region of interest" description="Disordered" evidence="1">
    <location>
        <begin position="31"/>
        <end position="50"/>
    </location>
</feature>
<protein>
    <submittedName>
        <fullName evidence="2">Uncharacterized protein</fullName>
    </submittedName>
</protein>
<organism evidence="2 3">
    <name type="scientific">Alloscardovia omnicolens F0580</name>
    <dbReference type="NCBI Taxonomy" id="1321816"/>
    <lineage>
        <taxon>Bacteria</taxon>
        <taxon>Bacillati</taxon>
        <taxon>Actinomycetota</taxon>
        <taxon>Actinomycetes</taxon>
        <taxon>Bifidobacteriales</taxon>
        <taxon>Bifidobacteriaceae</taxon>
        <taxon>Alloscardovia</taxon>
    </lineage>
</organism>
<proteinExistence type="predicted"/>
<evidence type="ECO:0000313" key="2">
    <source>
        <dbReference type="EMBL" id="ERH29781.1"/>
    </source>
</evidence>
<sequence length="50" mass="5469">MQHETCSALAVHDSRTARKLKTLSTMGASIVSVPHSQPSHPLKTEKLFNP</sequence>
<comment type="caution">
    <text evidence="2">The sequence shown here is derived from an EMBL/GenBank/DDBJ whole genome shotgun (WGS) entry which is preliminary data.</text>
</comment>
<name>U1R702_9BIFI</name>
<dbReference type="STRING" id="419015.HMPREF3214_00829"/>
<accession>U1R702</accession>
<evidence type="ECO:0000313" key="3">
    <source>
        <dbReference type="Proteomes" id="UP000016519"/>
    </source>
</evidence>
<dbReference type="EMBL" id="AWSI01000041">
    <property type="protein sequence ID" value="ERH29781.1"/>
    <property type="molecule type" value="Genomic_DNA"/>
</dbReference>